<dbReference type="CDD" id="cd00713">
    <property type="entry name" value="GltS"/>
    <property type="match status" value="1"/>
</dbReference>
<dbReference type="CDD" id="cd00982">
    <property type="entry name" value="gltB_C"/>
    <property type="match status" value="1"/>
</dbReference>
<feature type="domain" description="Glutamine amidotransferase type-2" evidence="21">
    <location>
        <begin position="15"/>
        <end position="414"/>
    </location>
</feature>
<evidence type="ECO:0000256" key="2">
    <source>
        <dbReference type="ARBA" id="ARBA00001927"/>
    </source>
</evidence>
<keyword evidence="12" id="KW-0560">Oxidoreductase</keyword>
<dbReference type="Proteomes" id="UP000642809">
    <property type="component" value="Unassembled WGS sequence"/>
</dbReference>
<reference evidence="22" key="2">
    <citation type="submission" date="2020-09" db="EMBL/GenBank/DDBJ databases">
        <authorList>
            <person name="Sun Q."/>
            <person name="Kim S."/>
        </authorList>
    </citation>
    <scope>NUCLEOTIDE SEQUENCE</scope>
    <source>
        <strain evidence="22">KCTC 23224</strain>
    </source>
</reference>
<dbReference type="InterPro" id="IPR017932">
    <property type="entry name" value="GATase_2_dom"/>
</dbReference>
<dbReference type="FunFam" id="3.60.20.10:FF:000001">
    <property type="entry name" value="Glutamate synthase, large subunit"/>
    <property type="match status" value="1"/>
</dbReference>
<keyword evidence="10" id="KW-0274">FAD</keyword>
<keyword evidence="11" id="KW-0315">Glutamine amidotransferase</keyword>
<evidence type="ECO:0000256" key="11">
    <source>
        <dbReference type="ARBA" id="ARBA00022962"/>
    </source>
</evidence>
<evidence type="ECO:0000256" key="19">
    <source>
        <dbReference type="ARBA" id="ARBA00072108"/>
    </source>
</evidence>
<dbReference type="FunFam" id="3.20.20.70:FF:000053">
    <property type="entry name" value="Glutamate synthase large subunit"/>
    <property type="match status" value="1"/>
</dbReference>
<accession>A0A8J3D026</accession>
<dbReference type="GO" id="GO:0004355">
    <property type="term" value="F:glutamate synthase (NADPH) activity"/>
    <property type="evidence" value="ECO:0007669"/>
    <property type="project" value="UniProtKB-EC"/>
</dbReference>
<dbReference type="FunFam" id="3.20.20.70:FF:000031">
    <property type="entry name" value="Glutamate synthase 1 [NADH]"/>
    <property type="match status" value="1"/>
</dbReference>
<comment type="cofactor">
    <cofactor evidence="1">
        <name>FMN</name>
        <dbReference type="ChEBI" id="CHEBI:58210"/>
    </cofactor>
</comment>
<proteinExistence type="inferred from homology"/>
<evidence type="ECO:0000256" key="5">
    <source>
        <dbReference type="ARBA" id="ARBA00012079"/>
    </source>
</evidence>
<evidence type="ECO:0000256" key="16">
    <source>
        <dbReference type="ARBA" id="ARBA00023291"/>
    </source>
</evidence>
<dbReference type="EC" id="1.4.1.13" evidence="5"/>
<dbReference type="RefSeq" id="WP_189584164.1">
    <property type="nucleotide sequence ID" value="NZ_BMYF01000019.1"/>
</dbReference>
<keyword evidence="23" id="KW-1185">Reference proteome</keyword>
<dbReference type="InterPro" id="IPR002489">
    <property type="entry name" value="Glu_synth_asu_C"/>
</dbReference>
<evidence type="ECO:0000256" key="8">
    <source>
        <dbReference type="ARBA" id="ARBA00022643"/>
    </source>
</evidence>
<dbReference type="SUPFAM" id="SSF69336">
    <property type="entry name" value="Alpha subunit of glutamate synthase, C-terminal domain"/>
    <property type="match status" value="1"/>
</dbReference>
<dbReference type="GO" id="GO:0046872">
    <property type="term" value="F:metal ion binding"/>
    <property type="evidence" value="ECO:0007669"/>
    <property type="project" value="UniProtKB-KW"/>
</dbReference>
<dbReference type="EMBL" id="BMYF01000019">
    <property type="protein sequence ID" value="GHB46298.1"/>
    <property type="molecule type" value="Genomic_DNA"/>
</dbReference>
<evidence type="ECO:0000256" key="6">
    <source>
        <dbReference type="ARBA" id="ARBA00022605"/>
    </source>
</evidence>
<keyword evidence="13" id="KW-0408">Iron</keyword>
<comment type="cofactor">
    <cofactor evidence="2">
        <name>[3Fe-4S] cluster</name>
        <dbReference type="ChEBI" id="CHEBI:21137"/>
    </cofactor>
</comment>
<keyword evidence="16" id="KW-0003">3Fe-4S</keyword>
<comment type="similarity">
    <text evidence="4">Belongs to the glutamate synthase family.</text>
</comment>
<evidence type="ECO:0000256" key="9">
    <source>
        <dbReference type="ARBA" id="ARBA00022723"/>
    </source>
</evidence>
<reference evidence="22" key="1">
    <citation type="journal article" date="2014" name="Int. J. Syst. Evol. Microbiol.">
        <title>Complete genome sequence of Corynebacterium casei LMG S-19264T (=DSM 44701T), isolated from a smear-ripened cheese.</title>
        <authorList>
            <consortium name="US DOE Joint Genome Institute (JGI-PGF)"/>
            <person name="Walter F."/>
            <person name="Albersmeier A."/>
            <person name="Kalinowski J."/>
            <person name="Ruckert C."/>
        </authorList>
    </citation>
    <scope>NUCLEOTIDE SEQUENCE</scope>
    <source>
        <strain evidence="22">KCTC 23224</strain>
    </source>
</reference>
<dbReference type="PANTHER" id="PTHR11938">
    <property type="entry name" value="FAD NADPH DEHYDROGENASE/OXIDOREDUCTASE"/>
    <property type="match status" value="1"/>
</dbReference>
<keyword evidence="7" id="KW-0285">Flavoprotein</keyword>
<comment type="cofactor">
    <cofactor evidence="3">
        <name>FAD</name>
        <dbReference type="ChEBI" id="CHEBI:57692"/>
    </cofactor>
</comment>
<comment type="caution">
    <text evidence="22">The sequence shown here is derived from an EMBL/GenBank/DDBJ whole genome shotgun (WGS) entry which is preliminary data.</text>
</comment>
<dbReference type="Gene3D" id="2.160.20.60">
    <property type="entry name" value="Glutamate synthase, alpha subunit, C-terminal domain"/>
    <property type="match status" value="1"/>
</dbReference>
<evidence type="ECO:0000256" key="7">
    <source>
        <dbReference type="ARBA" id="ARBA00022630"/>
    </source>
</evidence>
<evidence type="ECO:0000256" key="18">
    <source>
        <dbReference type="ARBA" id="ARBA00048151"/>
    </source>
</evidence>
<keyword evidence="15" id="KW-0314">Glutamate biosynthesis</keyword>
<dbReference type="GO" id="GO:0019676">
    <property type="term" value="P:ammonia assimilation cycle"/>
    <property type="evidence" value="ECO:0007669"/>
    <property type="project" value="TreeGrafter"/>
</dbReference>
<dbReference type="GO" id="GO:0006537">
    <property type="term" value="P:glutamate biosynthetic process"/>
    <property type="evidence" value="ECO:0007669"/>
    <property type="project" value="UniProtKB-KW"/>
</dbReference>
<evidence type="ECO:0000256" key="3">
    <source>
        <dbReference type="ARBA" id="ARBA00001974"/>
    </source>
</evidence>
<dbReference type="FunFam" id="2.160.20.60:FF:000001">
    <property type="entry name" value="Glutamate synthase, large subunit"/>
    <property type="match status" value="1"/>
</dbReference>
<comment type="pathway">
    <text evidence="17">Amino-acid biosynthesis; L-glutamate biosynthesis via GLT pathway; L-glutamate from 2-oxoglutarate and L-glutamine (NADP(+) route): step 1/1.</text>
</comment>
<protein>
    <recommendedName>
        <fullName evidence="19">Glutamate synthase [NADPH] large chain</fullName>
        <ecNumber evidence="5">1.4.1.13</ecNumber>
    </recommendedName>
    <alternativeName>
        <fullName evidence="20">Glutamate synthase subunit alpha</fullName>
    </alternativeName>
</protein>
<dbReference type="GO" id="GO:0051538">
    <property type="term" value="F:3 iron, 4 sulfur cluster binding"/>
    <property type="evidence" value="ECO:0007669"/>
    <property type="project" value="UniProtKB-KW"/>
</dbReference>
<keyword evidence="14" id="KW-0411">Iron-sulfur</keyword>
<keyword evidence="6" id="KW-0028">Amino-acid biosynthesis</keyword>
<dbReference type="NCBIfam" id="NF008730">
    <property type="entry name" value="PRK11750.1"/>
    <property type="match status" value="1"/>
</dbReference>
<dbReference type="PROSITE" id="PS51278">
    <property type="entry name" value="GATASE_TYPE_2"/>
    <property type="match status" value="1"/>
</dbReference>
<evidence type="ECO:0000256" key="4">
    <source>
        <dbReference type="ARBA" id="ARBA00009716"/>
    </source>
</evidence>
<gene>
    <name evidence="22" type="primary">gltB</name>
    <name evidence="22" type="ORF">GCM10008106_29060</name>
</gene>
<evidence type="ECO:0000256" key="15">
    <source>
        <dbReference type="ARBA" id="ARBA00023164"/>
    </source>
</evidence>
<dbReference type="Gene3D" id="3.60.20.10">
    <property type="entry name" value="Glutamine Phosphoribosylpyrophosphate, subunit 1, domain 1"/>
    <property type="match status" value="1"/>
</dbReference>
<sequence length="1495" mass="165934">MSKGLYDEAFEHDACGIGAVVNVKGEASHETISDALFMLSNMEHRGGRGSDPKTGDGAGILIQIPHNFLKEICKRGGIELPEKGSYGVGMTFFPKNKQLYKKSKAQLNAILEELDFKLLGYREVPVDETVPGSGALDVMPNIEMVFVSHKNGLQDIDLERKLYVLRNYATKTINSSIPGVNSSFYFASFSSETLIYKGQLRTDQVLPFYKDLQNKHISSALAVVHSRFSTNTFPNWRLAQPFRYLSHNGEINTIRGNLNKMKSKETLMRSVHFSDDELSKLLPITNKHNSDSANLDAMVELLTLSGRPLPHVMMMLVPEAWQDNQLMDKERKAFYKFHAALVEPWDGPAALLFTDGKSLGATLDRNGLRPLRYFITKDDRLILSSEAGALPIREASIVEKGRISPGKMLMADLVNGKILFDDEIKKSICDNKPYEKWVNEERLKLRLMPDPKKLEHPYSIENLKKRQTIFGYTSEEIKVVLSPMGDTAYEAIGSMGADTPLAVLSKQSQHISNYFKQLFAQVSNPPIDPIRERLVMSLFTRIGESHNILAETPRHTRQIHISQPVLLNEDLEKLKHLEEHGYRAVTLTSHFEANHEPGSLLTSLNNLCKEAEGAIYAGKNIIIISDRNSTEQKAPIPSLLAIGAVHHHLVKKKLRTRAGLVLESGDIRETHHFATAIGYGASAINPYLALETLADLNERGLLTKMLDQKQLFKNYQDALGKGLLKVLSKMGISTLQSYQGAQIFEAIGLGPEVIDRCFKGTISRISGISFDELAEEVLIRHQAAHETQSTVLETGGVYQWKRRGEKHLFNPETIHLLQKSTRLGDYELYKKFAQKINEQTKDALTLRGLFEFKKRISIPLEEVEPEEEILKRFATGAMSFGSISHEAHATLAIAMNRIGAKSNSGEGGEDEIRFKRKENGDWERSAIKQVASGRFGVTSNYLTNAEELQIKMAQGAKPGEGGQLPGHKVDDWIGRVRHSTPGVGLISPPPHHDIYSIEDLAQLIYDLKNANRRARINVKLVSQAGVGTVAAGVAKAQADVILISGADGGTGASPLSSIRHAGLPWELGLSEAHQTLVKNNLRSRVVLQTDGQLRTGRDIAIATLLGAEEWGISTGALVVEGCIMMRKCHLNTCPVGIATQDPELRKLFTGDPDHVVNYFKFLVQDLREIMASLGFRTVDEMVGQSDVLKTGHMDHWKWDKLDLSPIFHKVEVPDHVGIHKQIDQEFELKKILDRKLLEAAIPALEQANPVQGSFKIKNTDRTVGAMLSNEISKIYGSPGLPEDTIHFQFTGSAGQTFGGFLTKGVTFELEGESNDYFGKGLSGGKLIVYPSRNASFVPHENIIIGNVAFYGATSGEAYINGKGGERFCVRNSGVQAVIEGIGDHGCEYMTGGLVINLGEIGRNFAAGMSGGIAYILKEYEYLINTEMVDLDPLNEDDFVTIKSKLQVHQQLTASSLATEFLDHWSEYKEKFIKVIPRDYKEVLRKKALEKTSTLV</sequence>
<dbReference type="CDD" id="cd02808">
    <property type="entry name" value="GltS_FMN"/>
    <property type="match status" value="1"/>
</dbReference>
<name>A0A8J3D026_9BACT</name>
<evidence type="ECO:0000256" key="20">
    <source>
        <dbReference type="ARBA" id="ARBA00079921"/>
    </source>
</evidence>
<dbReference type="Pfam" id="PF01493">
    <property type="entry name" value="GXGXG"/>
    <property type="match status" value="1"/>
</dbReference>
<dbReference type="PANTHER" id="PTHR11938:SF133">
    <property type="entry name" value="GLUTAMATE SYNTHASE (NADH)"/>
    <property type="match status" value="1"/>
</dbReference>
<evidence type="ECO:0000313" key="22">
    <source>
        <dbReference type="EMBL" id="GHB46298.1"/>
    </source>
</evidence>
<dbReference type="Pfam" id="PF04898">
    <property type="entry name" value="Glu_syn_central"/>
    <property type="match status" value="1"/>
</dbReference>
<dbReference type="SUPFAM" id="SSF56235">
    <property type="entry name" value="N-terminal nucleophile aminohydrolases (Ntn hydrolases)"/>
    <property type="match status" value="1"/>
</dbReference>
<comment type="catalytic activity">
    <reaction evidence="18">
        <text>2 L-glutamate + NADP(+) = L-glutamine + 2-oxoglutarate + NADPH + H(+)</text>
        <dbReference type="Rhea" id="RHEA:15501"/>
        <dbReference type="ChEBI" id="CHEBI:15378"/>
        <dbReference type="ChEBI" id="CHEBI:16810"/>
        <dbReference type="ChEBI" id="CHEBI:29985"/>
        <dbReference type="ChEBI" id="CHEBI:57783"/>
        <dbReference type="ChEBI" id="CHEBI:58349"/>
        <dbReference type="ChEBI" id="CHEBI:58359"/>
        <dbReference type="EC" id="1.4.1.13"/>
    </reaction>
</comment>
<evidence type="ECO:0000256" key="13">
    <source>
        <dbReference type="ARBA" id="ARBA00023004"/>
    </source>
</evidence>
<dbReference type="Pfam" id="PF01645">
    <property type="entry name" value="Glu_synthase"/>
    <property type="match status" value="1"/>
</dbReference>
<dbReference type="Pfam" id="PF00310">
    <property type="entry name" value="GATase_2"/>
    <property type="match status" value="1"/>
</dbReference>
<dbReference type="InterPro" id="IPR050711">
    <property type="entry name" value="ET-N_metabolism_enzyme"/>
</dbReference>
<dbReference type="InterPro" id="IPR013785">
    <property type="entry name" value="Aldolase_TIM"/>
</dbReference>
<keyword evidence="9" id="KW-0479">Metal-binding</keyword>
<dbReference type="InterPro" id="IPR029055">
    <property type="entry name" value="Ntn_hydrolases_N"/>
</dbReference>
<keyword evidence="8" id="KW-0288">FMN</keyword>
<dbReference type="InterPro" id="IPR002932">
    <property type="entry name" value="Glu_synthdom"/>
</dbReference>
<dbReference type="Gene3D" id="3.20.20.70">
    <property type="entry name" value="Aldolase class I"/>
    <property type="match status" value="2"/>
</dbReference>
<evidence type="ECO:0000313" key="23">
    <source>
        <dbReference type="Proteomes" id="UP000642809"/>
    </source>
</evidence>
<dbReference type="InterPro" id="IPR006982">
    <property type="entry name" value="Glu_synth_centr_N"/>
</dbReference>
<evidence type="ECO:0000256" key="10">
    <source>
        <dbReference type="ARBA" id="ARBA00022827"/>
    </source>
</evidence>
<evidence type="ECO:0000259" key="21">
    <source>
        <dbReference type="PROSITE" id="PS51278"/>
    </source>
</evidence>
<organism evidence="22 23">
    <name type="scientific">Mongoliitalea lutea</name>
    <dbReference type="NCBI Taxonomy" id="849756"/>
    <lineage>
        <taxon>Bacteria</taxon>
        <taxon>Pseudomonadati</taxon>
        <taxon>Bacteroidota</taxon>
        <taxon>Cytophagia</taxon>
        <taxon>Cytophagales</taxon>
        <taxon>Cyclobacteriaceae</taxon>
        <taxon>Mongoliitalea</taxon>
    </lineage>
</organism>
<evidence type="ECO:0000256" key="17">
    <source>
        <dbReference type="ARBA" id="ARBA00037898"/>
    </source>
</evidence>
<dbReference type="SUPFAM" id="SSF51395">
    <property type="entry name" value="FMN-linked oxidoreductases"/>
    <property type="match status" value="1"/>
</dbReference>
<evidence type="ECO:0000256" key="1">
    <source>
        <dbReference type="ARBA" id="ARBA00001917"/>
    </source>
</evidence>
<dbReference type="InterPro" id="IPR036485">
    <property type="entry name" value="Glu_synth_asu_C_sf"/>
</dbReference>
<evidence type="ECO:0000256" key="12">
    <source>
        <dbReference type="ARBA" id="ARBA00023002"/>
    </source>
</evidence>
<evidence type="ECO:0000256" key="14">
    <source>
        <dbReference type="ARBA" id="ARBA00023014"/>
    </source>
</evidence>